<reference evidence="2 3" key="1">
    <citation type="submission" date="2020-11" db="EMBL/GenBank/DDBJ databases">
        <title>Complete and Circularized Genome Assembly of a human isolate of Vibrio navarrensis biotype pommerensis with MiSeq and MinION Sequence Data.</title>
        <authorList>
            <person name="Schwartz K."/>
            <person name="Borowiak M."/>
            <person name="Deneke C."/>
            <person name="Balau V."/>
            <person name="Metelmann C."/>
            <person name="Strauch E."/>
        </authorList>
    </citation>
    <scope>NUCLEOTIDE SEQUENCE [LARGE SCALE GENOMIC DNA]</scope>
    <source>
        <strain evidence="2 3">20-VB00237</strain>
    </source>
</reference>
<organism evidence="2 3">
    <name type="scientific">Vibrio navarrensis</name>
    <dbReference type="NCBI Taxonomy" id="29495"/>
    <lineage>
        <taxon>Bacteria</taxon>
        <taxon>Pseudomonadati</taxon>
        <taxon>Pseudomonadota</taxon>
        <taxon>Gammaproteobacteria</taxon>
        <taxon>Vibrionales</taxon>
        <taxon>Vibrionaceae</taxon>
        <taxon>Vibrio</taxon>
    </lineage>
</organism>
<evidence type="ECO:0000256" key="1">
    <source>
        <dbReference type="SAM" id="MobiDB-lite"/>
    </source>
</evidence>
<evidence type="ECO:0000313" key="3">
    <source>
        <dbReference type="Proteomes" id="UP000594435"/>
    </source>
</evidence>
<dbReference type="RefSeq" id="WP_337971048.1">
    <property type="nucleotide sequence ID" value="NZ_CP065217.1"/>
</dbReference>
<name>A0AAJ4IEG8_9VIBR</name>
<evidence type="ECO:0000313" key="2">
    <source>
        <dbReference type="EMBL" id="QPL55303.1"/>
    </source>
</evidence>
<sequence length="71" mass="8035">MTWLKAIPILGDLALKGVELWERRQAAKASQERETKYERIKANSSDRHSELFGDASGRMRVDKDSDSSGQL</sequence>
<proteinExistence type="predicted"/>
<feature type="region of interest" description="Disordered" evidence="1">
    <location>
        <begin position="30"/>
        <end position="71"/>
    </location>
</feature>
<gene>
    <name evidence="2" type="ORF">I3X05_06685</name>
</gene>
<protein>
    <submittedName>
        <fullName evidence="2">Uncharacterized protein</fullName>
    </submittedName>
</protein>
<dbReference type="AlphaFoldDB" id="A0AAJ4IEG8"/>
<dbReference type="EMBL" id="CP065217">
    <property type="protein sequence ID" value="QPL55303.1"/>
    <property type="molecule type" value="Genomic_DNA"/>
</dbReference>
<dbReference type="Proteomes" id="UP000594435">
    <property type="component" value="Chromosome 1"/>
</dbReference>
<accession>A0AAJ4IEG8</accession>